<dbReference type="OrthoDB" id="3078561at2"/>
<gene>
    <name evidence="2" type="ORF">DCC39_10255</name>
</gene>
<dbReference type="EMBL" id="QCZG01000019">
    <property type="protein sequence ID" value="PWA11071.1"/>
    <property type="molecule type" value="Genomic_DNA"/>
</dbReference>
<evidence type="ECO:0000313" key="2">
    <source>
        <dbReference type="EMBL" id="PWA11071.1"/>
    </source>
</evidence>
<comment type="caution">
    <text evidence="2">The sequence shown here is derived from an EMBL/GenBank/DDBJ whole genome shotgun (WGS) entry which is preliminary data.</text>
</comment>
<dbReference type="Proteomes" id="UP000245998">
    <property type="component" value="Unassembled WGS sequence"/>
</dbReference>
<organism evidence="2 3">
    <name type="scientific">Pueribacillus theae</name>
    <dbReference type="NCBI Taxonomy" id="2171751"/>
    <lineage>
        <taxon>Bacteria</taxon>
        <taxon>Bacillati</taxon>
        <taxon>Bacillota</taxon>
        <taxon>Bacilli</taxon>
        <taxon>Bacillales</taxon>
        <taxon>Bacillaceae</taxon>
        <taxon>Pueribacillus</taxon>
    </lineage>
</organism>
<feature type="coiled-coil region" evidence="1">
    <location>
        <begin position="4"/>
        <end position="70"/>
    </location>
</feature>
<evidence type="ECO:0000313" key="3">
    <source>
        <dbReference type="Proteomes" id="UP000245998"/>
    </source>
</evidence>
<accession>A0A2U1K0S3</accession>
<dbReference type="RefSeq" id="WP_116554803.1">
    <property type="nucleotide sequence ID" value="NZ_QCZG01000019.1"/>
</dbReference>
<dbReference type="AlphaFoldDB" id="A0A2U1K0S3"/>
<proteinExistence type="predicted"/>
<sequence>MAQIEKAEQELAEAEERIKQAEQYIEQVRQDLEQQAIDNAEKIEQIKERLNAATQQLDGVQANIDQTNQTIIEQRDFLKNFAVKVSSEAEQAAKDQSFEWSFTKRSEKALFTRNSTATLPDGTVVQKNEPRFIGNGILIEAGDGARAPEWLTIPSSVLSTDEGALVVSVSSRQIANGLRALTAGNLFVEIQGNQWSFSGIKGGTVRLEHAVDLGFTWKKGAVTAYINGDKVGSQSLDVSLGDEIYLGSAEDGRQGNMLITDFMASKTADVLVRRKIAV</sequence>
<keyword evidence="1" id="KW-0175">Coiled coil</keyword>
<keyword evidence="3" id="KW-1185">Reference proteome</keyword>
<name>A0A2U1K0S3_9BACI</name>
<evidence type="ECO:0000256" key="1">
    <source>
        <dbReference type="SAM" id="Coils"/>
    </source>
</evidence>
<protein>
    <submittedName>
        <fullName evidence="2">Uncharacterized protein</fullName>
    </submittedName>
</protein>
<reference evidence="2 3" key="1">
    <citation type="submission" date="2018-04" db="EMBL/GenBank/DDBJ databases">
        <title>Camelliibacillus theae gen. nov., sp. nov., isolated from Pu'er tea.</title>
        <authorList>
            <person name="Niu L."/>
        </authorList>
    </citation>
    <scope>NUCLEOTIDE SEQUENCE [LARGE SCALE GENOMIC DNA]</scope>
    <source>
        <strain evidence="2 3">T8</strain>
    </source>
</reference>